<comment type="caution">
    <text evidence="3">The sequence shown here is derived from an EMBL/GenBank/DDBJ whole genome shotgun (WGS) entry which is preliminary data.</text>
</comment>
<keyword evidence="4" id="KW-1185">Reference proteome</keyword>
<feature type="compositionally biased region" description="Polar residues" evidence="1">
    <location>
        <begin position="254"/>
        <end position="272"/>
    </location>
</feature>
<dbReference type="PANTHER" id="PTHR21505">
    <property type="entry name" value="MADF DOMAIN-CONTAINING PROTEIN-RELATED"/>
    <property type="match status" value="1"/>
</dbReference>
<evidence type="ECO:0000313" key="3">
    <source>
        <dbReference type="EMBL" id="KAK5647823.1"/>
    </source>
</evidence>
<evidence type="ECO:0000313" key="4">
    <source>
        <dbReference type="Proteomes" id="UP001329430"/>
    </source>
</evidence>
<dbReference type="PROSITE" id="PS51029">
    <property type="entry name" value="MADF"/>
    <property type="match status" value="1"/>
</dbReference>
<evidence type="ECO:0000259" key="2">
    <source>
        <dbReference type="PROSITE" id="PS51029"/>
    </source>
</evidence>
<gene>
    <name evidence="3" type="ORF">RI129_002715</name>
</gene>
<accession>A0AAN7VNH6</accession>
<dbReference type="AlphaFoldDB" id="A0AAN7VNH6"/>
<dbReference type="Proteomes" id="UP001329430">
    <property type="component" value="Chromosome 2"/>
</dbReference>
<dbReference type="EMBL" id="JAVRBK010000002">
    <property type="protein sequence ID" value="KAK5647823.1"/>
    <property type="molecule type" value="Genomic_DNA"/>
</dbReference>
<reference evidence="3 4" key="1">
    <citation type="journal article" date="2024" name="Insects">
        <title>An Improved Chromosome-Level Genome Assembly of the Firefly Pyrocoelia pectoralis.</title>
        <authorList>
            <person name="Fu X."/>
            <person name="Meyer-Rochow V.B."/>
            <person name="Ballantyne L."/>
            <person name="Zhu X."/>
        </authorList>
    </citation>
    <scope>NUCLEOTIDE SEQUENCE [LARGE SCALE GENOMIC DNA]</scope>
    <source>
        <strain evidence="3">XCY_ONT2</strain>
    </source>
</reference>
<feature type="domain" description="MADF" evidence="2">
    <location>
        <begin position="10"/>
        <end position="102"/>
    </location>
</feature>
<feature type="compositionally biased region" description="Polar residues" evidence="1">
    <location>
        <begin position="133"/>
        <end position="143"/>
    </location>
</feature>
<feature type="compositionally biased region" description="Basic and acidic residues" evidence="1">
    <location>
        <begin position="155"/>
        <end position="166"/>
    </location>
</feature>
<evidence type="ECO:0000256" key="1">
    <source>
        <dbReference type="SAM" id="MobiDB-lite"/>
    </source>
</evidence>
<name>A0AAN7VNH6_9COLE</name>
<organism evidence="3 4">
    <name type="scientific">Pyrocoelia pectoralis</name>
    <dbReference type="NCBI Taxonomy" id="417401"/>
    <lineage>
        <taxon>Eukaryota</taxon>
        <taxon>Metazoa</taxon>
        <taxon>Ecdysozoa</taxon>
        <taxon>Arthropoda</taxon>
        <taxon>Hexapoda</taxon>
        <taxon>Insecta</taxon>
        <taxon>Pterygota</taxon>
        <taxon>Neoptera</taxon>
        <taxon>Endopterygota</taxon>
        <taxon>Coleoptera</taxon>
        <taxon>Polyphaga</taxon>
        <taxon>Elateriformia</taxon>
        <taxon>Elateroidea</taxon>
        <taxon>Lampyridae</taxon>
        <taxon>Lampyrinae</taxon>
        <taxon>Pyrocoelia</taxon>
    </lineage>
</organism>
<feature type="region of interest" description="Disordered" evidence="1">
    <location>
        <begin position="248"/>
        <end position="278"/>
    </location>
</feature>
<dbReference type="InterPro" id="IPR006578">
    <property type="entry name" value="MADF-dom"/>
</dbReference>
<feature type="region of interest" description="Disordered" evidence="1">
    <location>
        <begin position="102"/>
        <end position="172"/>
    </location>
</feature>
<sequence length="330" mass="38060">MEWSNDKVLKLIEAYRERPVLWDSTDAYYKNRNRKEDAWAELANMLDTNDTSEIKKKIQSLLASFRREKQKLKPTSGMGTEEVYNTKWFAFSSLLFLKDKNKPRETQDTETGVNDPFEDYSQQENTEEVGTTEDMNNDVQQSAVDEENGIEEIPEDKNTKLQEPKRKQSTYPTKISKKEKFKEDPRITEAYSVLSTFKQNTRDDCCVYGEHVGLKLRSYDTQTRAIVQHHLNNILFNADMGMYGHGYQHPFQRPPTSSSHHAQFYNSNTPSPAASLPSVERNLHSNNETSSDDAYQASYASDMSQRNENLENGLTSFFSGYKDNTITELS</sequence>
<dbReference type="SMART" id="SM00595">
    <property type="entry name" value="MADF"/>
    <property type="match status" value="1"/>
</dbReference>
<dbReference type="Pfam" id="PF10545">
    <property type="entry name" value="MADF_DNA_bdg"/>
    <property type="match status" value="1"/>
</dbReference>
<feature type="compositionally biased region" description="Acidic residues" evidence="1">
    <location>
        <begin position="144"/>
        <end position="154"/>
    </location>
</feature>
<proteinExistence type="predicted"/>
<dbReference type="PANTHER" id="PTHR21505:SF8">
    <property type="entry name" value="DPT-YFP REPRESSOR BY OVEREXPRESSION, ISOFORM D-RELATED"/>
    <property type="match status" value="1"/>
</dbReference>
<protein>
    <recommendedName>
        <fullName evidence="2">MADF domain-containing protein</fullName>
    </recommendedName>
</protein>